<name>A0A2H3IZ99_WOLCO</name>
<dbReference type="STRING" id="742152.A0A2H3IZ99"/>
<feature type="compositionally biased region" description="Basic residues" evidence="1">
    <location>
        <begin position="178"/>
        <end position="189"/>
    </location>
</feature>
<feature type="region of interest" description="Disordered" evidence="1">
    <location>
        <begin position="387"/>
        <end position="454"/>
    </location>
</feature>
<gene>
    <name evidence="2" type="ORF">WOLCODRAFT_27443</name>
</gene>
<feature type="compositionally biased region" description="Pro residues" evidence="1">
    <location>
        <begin position="589"/>
        <end position="601"/>
    </location>
</feature>
<feature type="compositionally biased region" description="Low complexity" evidence="1">
    <location>
        <begin position="602"/>
        <end position="613"/>
    </location>
</feature>
<keyword evidence="3" id="KW-1185">Reference proteome</keyword>
<feature type="compositionally biased region" description="Polar residues" evidence="1">
    <location>
        <begin position="487"/>
        <end position="496"/>
    </location>
</feature>
<feature type="compositionally biased region" description="Polar residues" evidence="1">
    <location>
        <begin position="247"/>
        <end position="264"/>
    </location>
</feature>
<evidence type="ECO:0000256" key="1">
    <source>
        <dbReference type="SAM" id="MobiDB-lite"/>
    </source>
</evidence>
<dbReference type="AlphaFoldDB" id="A0A2H3IZ99"/>
<feature type="compositionally biased region" description="Low complexity" evidence="1">
    <location>
        <begin position="506"/>
        <end position="531"/>
    </location>
</feature>
<protein>
    <submittedName>
        <fullName evidence="2">Uncharacterized protein</fullName>
    </submittedName>
</protein>
<dbReference type="OrthoDB" id="2690066at2759"/>
<dbReference type="EMBL" id="KB467832">
    <property type="protein sequence ID" value="PCH34765.1"/>
    <property type="molecule type" value="Genomic_DNA"/>
</dbReference>
<feature type="compositionally biased region" description="Basic and acidic residues" evidence="1">
    <location>
        <begin position="785"/>
        <end position="795"/>
    </location>
</feature>
<accession>A0A2H3IZ99</accession>
<feature type="compositionally biased region" description="Basic and acidic residues" evidence="1">
    <location>
        <begin position="9"/>
        <end position="21"/>
    </location>
</feature>
<sequence>MSLTPTARPLRERGVESRDSGLRASILESALQLGVGSNCTVTKWMFNPVAEEEEDADSESVVSPSLTYASTAASDDSFLSNSVSPRLQPGAGIAASPELFAKNLAPSGLSTLPPPFARDRLSPAAVPVEGRIQFDLSATPEPRNVSPIPPSPRNKLRKLRSNGSESDGGYLSDAGKSKKEKKDKKKGKKERGDRNGSEYETDTGYLSEASRKKGKKEKAKDTESPTTDYETDGGGSRGRVKKRKGTFLSSSPADESDGGNLSESSGKRRGFFRLNSRSRVKKRDLEDSQPTQNIPPVPSLPLPIAERFLRSPTPNTAEPSTRAVTPASSQTLVSNQTLPVESESLASLTPAEREERAGSVISREGLTKAFRDAQSVHRPSIDILATFRNVGQIPSSPPPPKESATTSTPSDPTASAPQSKSPKSSARSPSRSGGPRPTISVPTTSMLTTRHVPAPLVLHSPNSMRSLAAEQYPGSAFGEYVLVTPQIAPTPNSQTTPISPPPRSPARPVYDPSAPSSSNQVPPSPPSSQSALRPHVLAYYGIPPPTPPPSGPLPDIPPPLSPRSPARLLNKLVSRSASADVLDGRGTPTRPPASPGPPPTRALPALPMPARSASESDAQPQRAKQSVPLISEPVPRTQRGRVSPFPVAPILPRSPSPGLPRKASNLLPAGTSPVAERIARLTKPSSADGYSPASARGWRDPARLDVQWQPRSASALERPRPDVFGGARLKKQVSFEDDDEGSRESEPVSVLDMDDDDDESVYQGADDRLQYQETDEDRSQYLPTDDDRSQHEGERPAAAQEDSEGDSASMWSQPESRHSFFDEEKSASARQRFVKQVEAMYGEYKVPPVPSLNISKPMRSPAVSS</sequence>
<dbReference type="OMA" id="TVANWMF"/>
<feature type="compositionally biased region" description="Polar residues" evidence="1">
    <location>
        <begin position="615"/>
        <end position="624"/>
    </location>
</feature>
<feature type="compositionally biased region" description="Low complexity" evidence="1">
    <location>
        <begin position="403"/>
        <end position="438"/>
    </location>
</feature>
<evidence type="ECO:0000313" key="3">
    <source>
        <dbReference type="Proteomes" id="UP000218811"/>
    </source>
</evidence>
<feature type="compositionally biased region" description="Pro residues" evidence="1">
    <location>
        <begin position="542"/>
        <end position="562"/>
    </location>
</feature>
<feature type="region of interest" description="Disordered" evidence="1">
    <location>
        <begin position="487"/>
        <end position="829"/>
    </location>
</feature>
<reference evidence="2 3" key="1">
    <citation type="journal article" date="2012" name="Science">
        <title>The Paleozoic origin of enzymatic lignin decomposition reconstructed from 31 fungal genomes.</title>
        <authorList>
            <person name="Floudas D."/>
            <person name="Binder M."/>
            <person name="Riley R."/>
            <person name="Barry K."/>
            <person name="Blanchette R.A."/>
            <person name="Henrissat B."/>
            <person name="Martinez A.T."/>
            <person name="Otillar R."/>
            <person name="Spatafora J.W."/>
            <person name="Yadav J.S."/>
            <person name="Aerts A."/>
            <person name="Benoit I."/>
            <person name="Boyd A."/>
            <person name="Carlson A."/>
            <person name="Copeland A."/>
            <person name="Coutinho P.M."/>
            <person name="de Vries R.P."/>
            <person name="Ferreira P."/>
            <person name="Findley K."/>
            <person name="Foster B."/>
            <person name="Gaskell J."/>
            <person name="Glotzer D."/>
            <person name="Gorecki P."/>
            <person name="Heitman J."/>
            <person name="Hesse C."/>
            <person name="Hori C."/>
            <person name="Igarashi K."/>
            <person name="Jurgens J.A."/>
            <person name="Kallen N."/>
            <person name="Kersten P."/>
            <person name="Kohler A."/>
            <person name="Kuees U."/>
            <person name="Kumar T.K.A."/>
            <person name="Kuo A."/>
            <person name="LaButti K."/>
            <person name="Larrondo L.F."/>
            <person name="Lindquist E."/>
            <person name="Ling A."/>
            <person name="Lombard V."/>
            <person name="Lucas S."/>
            <person name="Lundell T."/>
            <person name="Martin R."/>
            <person name="McLaughlin D.J."/>
            <person name="Morgenstern I."/>
            <person name="Morin E."/>
            <person name="Murat C."/>
            <person name="Nagy L.G."/>
            <person name="Nolan M."/>
            <person name="Ohm R.A."/>
            <person name="Patyshakuliyeva A."/>
            <person name="Rokas A."/>
            <person name="Ruiz-Duenas F.J."/>
            <person name="Sabat G."/>
            <person name="Salamov A."/>
            <person name="Samejima M."/>
            <person name="Schmutz J."/>
            <person name="Slot J.C."/>
            <person name="St John F."/>
            <person name="Stenlid J."/>
            <person name="Sun H."/>
            <person name="Sun S."/>
            <person name="Syed K."/>
            <person name="Tsang A."/>
            <person name="Wiebenga A."/>
            <person name="Young D."/>
            <person name="Pisabarro A."/>
            <person name="Eastwood D.C."/>
            <person name="Martin F."/>
            <person name="Cullen D."/>
            <person name="Grigoriev I.V."/>
            <person name="Hibbett D.S."/>
        </authorList>
    </citation>
    <scope>NUCLEOTIDE SEQUENCE [LARGE SCALE GENOMIC DNA]</scope>
    <source>
        <strain evidence="2 3">MD-104</strain>
    </source>
</reference>
<feature type="region of interest" description="Disordered" evidence="1">
    <location>
        <begin position="105"/>
        <end position="124"/>
    </location>
</feature>
<evidence type="ECO:0000313" key="2">
    <source>
        <dbReference type="EMBL" id="PCH34765.1"/>
    </source>
</evidence>
<proteinExistence type="predicted"/>
<feature type="compositionally biased region" description="Polar residues" evidence="1">
    <location>
        <begin position="312"/>
        <end position="347"/>
    </location>
</feature>
<feature type="region of interest" description="Disordered" evidence="1">
    <location>
        <begin position="1"/>
        <end position="21"/>
    </location>
</feature>
<dbReference type="Proteomes" id="UP000218811">
    <property type="component" value="Unassembled WGS sequence"/>
</dbReference>
<organism evidence="2 3">
    <name type="scientific">Wolfiporia cocos (strain MD-104)</name>
    <name type="common">Brown rot fungus</name>
    <dbReference type="NCBI Taxonomy" id="742152"/>
    <lineage>
        <taxon>Eukaryota</taxon>
        <taxon>Fungi</taxon>
        <taxon>Dikarya</taxon>
        <taxon>Basidiomycota</taxon>
        <taxon>Agaricomycotina</taxon>
        <taxon>Agaricomycetes</taxon>
        <taxon>Polyporales</taxon>
        <taxon>Phaeolaceae</taxon>
        <taxon>Wolfiporia</taxon>
    </lineage>
</organism>
<feature type="compositionally biased region" description="Basic residues" evidence="1">
    <location>
        <begin position="267"/>
        <end position="282"/>
    </location>
</feature>
<feature type="compositionally biased region" description="Pro residues" evidence="1">
    <location>
        <begin position="646"/>
        <end position="658"/>
    </location>
</feature>
<feature type="region of interest" description="Disordered" evidence="1">
    <location>
        <begin position="132"/>
        <end position="366"/>
    </location>
</feature>
<feature type="compositionally biased region" description="Basic and acidic residues" evidence="1">
    <location>
        <begin position="815"/>
        <end position="827"/>
    </location>
</feature>